<sequence>MAGTLTCNYGPHDQLAPIPALQFHSRRRNGPKQGSIHARHSPLTYTGPPNQAEHMDPFHSCTWSLLQHHFPPVDQDQH</sequence>
<protein>
    <submittedName>
        <fullName evidence="2">Uncharacterized protein</fullName>
    </submittedName>
</protein>
<accession>A0A2C9VXA9</accession>
<evidence type="ECO:0000256" key="1">
    <source>
        <dbReference type="SAM" id="MobiDB-lite"/>
    </source>
</evidence>
<reference evidence="2" key="1">
    <citation type="submission" date="2016-02" db="EMBL/GenBank/DDBJ databases">
        <title>WGS assembly of Manihot esculenta.</title>
        <authorList>
            <person name="Bredeson J.V."/>
            <person name="Prochnik S.E."/>
            <person name="Lyons J.B."/>
            <person name="Schmutz J."/>
            <person name="Grimwood J."/>
            <person name="Vrebalov J."/>
            <person name="Bart R.S."/>
            <person name="Amuge T."/>
            <person name="Ferguson M.E."/>
            <person name="Green R."/>
            <person name="Putnam N."/>
            <person name="Stites J."/>
            <person name="Rounsley S."/>
            <person name="Rokhsar D.S."/>
        </authorList>
    </citation>
    <scope>NUCLEOTIDE SEQUENCE [LARGE SCALE GENOMIC DNA]</scope>
    <source>
        <tissue evidence="2">Leaf</tissue>
    </source>
</reference>
<evidence type="ECO:0000313" key="2">
    <source>
        <dbReference type="EMBL" id="OAY50402.1"/>
    </source>
</evidence>
<dbReference type="AlphaFoldDB" id="A0A2C9VXA9"/>
<dbReference type="EMBL" id="CM004391">
    <property type="protein sequence ID" value="OAY50402.1"/>
    <property type="molecule type" value="Genomic_DNA"/>
</dbReference>
<feature type="region of interest" description="Disordered" evidence="1">
    <location>
        <begin position="24"/>
        <end position="53"/>
    </location>
</feature>
<proteinExistence type="predicted"/>
<name>A0A2C9VXA9_MANES</name>
<gene>
    <name evidence="2" type="ORF">MANES_05G132700</name>
</gene>
<organism evidence="2">
    <name type="scientific">Manihot esculenta</name>
    <name type="common">Cassava</name>
    <name type="synonym">Jatropha manihot</name>
    <dbReference type="NCBI Taxonomy" id="3983"/>
    <lineage>
        <taxon>Eukaryota</taxon>
        <taxon>Viridiplantae</taxon>
        <taxon>Streptophyta</taxon>
        <taxon>Embryophyta</taxon>
        <taxon>Tracheophyta</taxon>
        <taxon>Spermatophyta</taxon>
        <taxon>Magnoliopsida</taxon>
        <taxon>eudicotyledons</taxon>
        <taxon>Gunneridae</taxon>
        <taxon>Pentapetalae</taxon>
        <taxon>rosids</taxon>
        <taxon>fabids</taxon>
        <taxon>Malpighiales</taxon>
        <taxon>Euphorbiaceae</taxon>
        <taxon>Crotonoideae</taxon>
        <taxon>Manihoteae</taxon>
        <taxon>Manihot</taxon>
    </lineage>
</organism>